<dbReference type="GO" id="GO:0005886">
    <property type="term" value="C:plasma membrane"/>
    <property type="evidence" value="ECO:0007669"/>
    <property type="project" value="TreeGrafter"/>
</dbReference>
<reference evidence="6" key="2">
    <citation type="submission" date="2020-01" db="EMBL/GenBank/DDBJ databases">
        <authorList>
            <person name="Korhonen P.K.K."/>
            <person name="Guangxu M.G."/>
            <person name="Wang T.W."/>
            <person name="Stroehlein A.J.S."/>
            <person name="Young N.D."/>
            <person name="Ang C.-S.A."/>
            <person name="Fernando D.W.F."/>
            <person name="Lu H.L."/>
            <person name="Taylor S.T."/>
            <person name="Ehtesham M.E.M."/>
            <person name="Najaraj S.H.N."/>
            <person name="Harsha G.H.G."/>
            <person name="Madugundu A.M."/>
            <person name="Renuse S.R."/>
            <person name="Holt D.H."/>
            <person name="Pandey A.P."/>
            <person name="Papenfuss A.P."/>
            <person name="Gasser R.B.G."/>
            <person name="Fischer K.F."/>
        </authorList>
    </citation>
    <scope>NUCLEOTIDE SEQUENCE</scope>
    <source>
        <strain evidence="6">SSS_KF_BRIS2020</strain>
    </source>
</reference>
<keyword evidence="2 5" id="KW-0812">Transmembrane</keyword>
<proteinExistence type="predicted"/>
<dbReference type="GO" id="GO:0007605">
    <property type="term" value="P:sensory perception of sound"/>
    <property type="evidence" value="ECO:0007669"/>
    <property type="project" value="TreeGrafter"/>
</dbReference>
<reference evidence="8" key="1">
    <citation type="journal article" date="2020" name="PLoS Negl. Trop. Dis.">
        <title>High-quality nuclear genome for Sarcoptes scabiei-A critical resource for a neglected parasite.</title>
        <authorList>
            <person name="Korhonen P.K."/>
            <person name="Gasser R.B."/>
            <person name="Ma G."/>
            <person name="Wang T."/>
            <person name="Stroehlein A.J."/>
            <person name="Young N.D."/>
            <person name="Ang C.S."/>
            <person name="Fernando D.D."/>
            <person name="Lu H.C."/>
            <person name="Taylor S."/>
            <person name="Reynolds S.L."/>
            <person name="Mofiz E."/>
            <person name="Najaraj S.H."/>
            <person name="Gowda H."/>
            <person name="Madugundu A."/>
            <person name="Renuse S."/>
            <person name="Holt D."/>
            <person name="Pandey A."/>
            <person name="Papenfuss A.T."/>
            <person name="Fischer K."/>
        </authorList>
    </citation>
    <scope>NUCLEOTIDE SEQUENCE [LARGE SCALE GENOMIC DNA]</scope>
</reference>
<name>A0A834RFA4_SARSC</name>
<sequence>MDPTKRMMMSNSGPYSETSSGDMYLDNRYLYTRNSKAIGVLWAVFSLCFAIINMVVFVQPQWLGDTATSRGTGYFGLWRSCRLLQDGQDLICEGRLDDFSTIQTPAFRAATVFVGLSVFLSSLCVFSMILFFFLHSSTVFHICGWIQLSCEIDIIISRLLIDQ</sequence>
<evidence type="ECO:0000256" key="5">
    <source>
        <dbReference type="SAM" id="Phobius"/>
    </source>
</evidence>
<dbReference type="InterPro" id="IPR019372">
    <property type="entry name" value="LHFPL"/>
</dbReference>
<dbReference type="Proteomes" id="UP000070412">
    <property type="component" value="Unassembled WGS sequence"/>
</dbReference>
<keyword evidence="8" id="KW-1185">Reference proteome</keyword>
<dbReference type="OrthoDB" id="5873721at2759"/>
<feature type="transmembrane region" description="Helical" evidence="5">
    <location>
        <begin position="37"/>
        <end position="58"/>
    </location>
</feature>
<dbReference type="AlphaFoldDB" id="A0A834RFA4"/>
<keyword evidence="3 5" id="KW-1133">Transmembrane helix</keyword>
<comment type="subcellular location">
    <subcellularLocation>
        <location evidence="1">Membrane</location>
        <topology evidence="1">Multi-pass membrane protein</topology>
    </subcellularLocation>
</comment>
<evidence type="ECO:0000313" key="6">
    <source>
        <dbReference type="EMBL" id="KAF7496150.1"/>
    </source>
</evidence>
<dbReference type="Gene3D" id="1.20.140.150">
    <property type="match status" value="1"/>
</dbReference>
<organism evidence="6">
    <name type="scientific">Sarcoptes scabiei</name>
    <name type="common">Itch mite</name>
    <name type="synonym">Acarus scabiei</name>
    <dbReference type="NCBI Taxonomy" id="52283"/>
    <lineage>
        <taxon>Eukaryota</taxon>
        <taxon>Metazoa</taxon>
        <taxon>Ecdysozoa</taxon>
        <taxon>Arthropoda</taxon>
        <taxon>Chelicerata</taxon>
        <taxon>Arachnida</taxon>
        <taxon>Acari</taxon>
        <taxon>Acariformes</taxon>
        <taxon>Sarcoptiformes</taxon>
        <taxon>Astigmata</taxon>
        <taxon>Psoroptidia</taxon>
        <taxon>Sarcoptoidea</taxon>
        <taxon>Sarcoptidae</taxon>
        <taxon>Sarcoptinae</taxon>
        <taxon>Sarcoptes</taxon>
    </lineage>
</organism>
<reference evidence="7" key="3">
    <citation type="submission" date="2022-06" db="UniProtKB">
        <authorList>
            <consortium name="EnsemblMetazoa"/>
        </authorList>
    </citation>
    <scope>IDENTIFICATION</scope>
</reference>
<gene>
    <name evidence="6" type="ORF">SSS_2780</name>
</gene>
<dbReference type="Pfam" id="PF10242">
    <property type="entry name" value="L_HMGIC_fpl"/>
    <property type="match status" value="1"/>
</dbReference>
<dbReference type="PANTHER" id="PTHR12489:SF1">
    <property type="entry name" value="LP10272P"/>
    <property type="match status" value="1"/>
</dbReference>
<evidence type="ECO:0000313" key="8">
    <source>
        <dbReference type="Proteomes" id="UP000070412"/>
    </source>
</evidence>
<protein>
    <submittedName>
        <fullName evidence="6">Lipoma HMGIC fusion partner-like 3 protein</fullName>
    </submittedName>
</protein>
<evidence type="ECO:0000256" key="4">
    <source>
        <dbReference type="ARBA" id="ARBA00023136"/>
    </source>
</evidence>
<dbReference type="PANTHER" id="PTHR12489">
    <property type="entry name" value="LIPOMA HMGIC FUSION PARTNER-LIKE PROTEIN"/>
    <property type="match status" value="1"/>
</dbReference>
<keyword evidence="4 5" id="KW-0472">Membrane</keyword>
<dbReference type="EnsemblMetazoa" id="SSS_2780s_mrna">
    <property type="protein sequence ID" value="KAF7496150.1"/>
    <property type="gene ID" value="SSS_2780"/>
</dbReference>
<evidence type="ECO:0000256" key="3">
    <source>
        <dbReference type="ARBA" id="ARBA00022989"/>
    </source>
</evidence>
<evidence type="ECO:0000256" key="2">
    <source>
        <dbReference type="ARBA" id="ARBA00022692"/>
    </source>
</evidence>
<dbReference type="EMBL" id="WVUK01000033">
    <property type="protein sequence ID" value="KAF7496150.1"/>
    <property type="molecule type" value="Genomic_DNA"/>
</dbReference>
<feature type="transmembrane region" description="Helical" evidence="5">
    <location>
        <begin position="109"/>
        <end position="134"/>
    </location>
</feature>
<evidence type="ECO:0000313" key="7">
    <source>
        <dbReference type="EnsemblMetazoa" id="KAF7496150.1"/>
    </source>
</evidence>
<evidence type="ECO:0000256" key="1">
    <source>
        <dbReference type="ARBA" id="ARBA00004141"/>
    </source>
</evidence>
<accession>A0A834RFA4</accession>